<dbReference type="EnsemblPlants" id="KEH27924">
    <property type="protein sequence ID" value="KEH27924"/>
    <property type="gene ID" value="MTR_5g049460"/>
</dbReference>
<feature type="region of interest" description="Disordered" evidence="1">
    <location>
        <begin position="435"/>
        <end position="491"/>
    </location>
</feature>
<gene>
    <name evidence="2" type="ordered locus">MTR_5g049460</name>
</gene>
<evidence type="ECO:0000313" key="3">
    <source>
        <dbReference type="EnsemblPlants" id="KEH27924"/>
    </source>
</evidence>
<proteinExistence type="predicted"/>
<keyword evidence="4" id="KW-1185">Reference proteome</keyword>
<dbReference type="EMBL" id="CM001221">
    <property type="protein sequence ID" value="KEH27924.1"/>
    <property type="molecule type" value="Genomic_DNA"/>
</dbReference>
<dbReference type="HOGENOM" id="CLU_015296_2_0_1"/>
<dbReference type="Gene3D" id="6.10.250.1270">
    <property type="match status" value="1"/>
</dbReference>
<dbReference type="GO" id="GO:0042273">
    <property type="term" value="P:ribosomal large subunit biogenesis"/>
    <property type="evidence" value="ECO:0000318"/>
    <property type="project" value="GO_Central"/>
</dbReference>
<dbReference type="PANTHER" id="PTHR10792">
    <property type="entry name" value="60S RIBOSOMAL PROTEIN L24"/>
    <property type="match status" value="1"/>
</dbReference>
<name>A0A072UDT1_MEDTR</name>
<dbReference type="GO" id="GO:0003735">
    <property type="term" value="F:structural constituent of ribosome"/>
    <property type="evidence" value="ECO:0007669"/>
    <property type="project" value="InterPro"/>
</dbReference>
<dbReference type="InterPro" id="IPR056366">
    <property type="entry name" value="Ribosomal_eL24"/>
</dbReference>
<evidence type="ECO:0000313" key="2">
    <source>
        <dbReference type="EMBL" id="KEH27924.1"/>
    </source>
</evidence>
<dbReference type="PANTHER" id="PTHR10792:SF8">
    <property type="entry name" value="RIBOSOME BIOGENESIS PROTEIN RLP24-RELATED"/>
    <property type="match status" value="1"/>
</dbReference>
<accession>A0A072UDT1</accession>
<organism evidence="2 4">
    <name type="scientific">Medicago truncatula</name>
    <name type="common">Barrel medic</name>
    <name type="synonym">Medicago tribuloides</name>
    <dbReference type="NCBI Taxonomy" id="3880"/>
    <lineage>
        <taxon>Eukaryota</taxon>
        <taxon>Viridiplantae</taxon>
        <taxon>Streptophyta</taxon>
        <taxon>Embryophyta</taxon>
        <taxon>Tracheophyta</taxon>
        <taxon>Spermatophyta</taxon>
        <taxon>Magnoliopsida</taxon>
        <taxon>eudicotyledons</taxon>
        <taxon>Gunneridae</taxon>
        <taxon>Pentapetalae</taxon>
        <taxon>rosids</taxon>
        <taxon>fabids</taxon>
        <taxon>Fabales</taxon>
        <taxon>Fabaceae</taxon>
        <taxon>Papilionoideae</taxon>
        <taxon>50 kb inversion clade</taxon>
        <taxon>NPAAA clade</taxon>
        <taxon>Hologalegina</taxon>
        <taxon>IRL clade</taxon>
        <taxon>Trifolieae</taxon>
        <taxon>Medicago</taxon>
    </lineage>
</organism>
<dbReference type="GO" id="GO:0005730">
    <property type="term" value="C:nucleolus"/>
    <property type="evidence" value="ECO:0000318"/>
    <property type="project" value="GO_Central"/>
</dbReference>
<feature type="compositionally biased region" description="Basic and acidic residues" evidence="1">
    <location>
        <begin position="443"/>
        <end position="467"/>
    </location>
</feature>
<reference evidence="3" key="3">
    <citation type="submission" date="2015-04" db="UniProtKB">
        <authorList>
            <consortium name="EnsemblPlants"/>
        </authorList>
    </citation>
    <scope>IDENTIFICATION</scope>
    <source>
        <strain evidence="3">cv. Jemalong A17</strain>
    </source>
</reference>
<evidence type="ECO:0000313" key="4">
    <source>
        <dbReference type="Proteomes" id="UP000002051"/>
    </source>
</evidence>
<sequence>MASSSSVPSIIINTNKSYVLKERTVTVPLDRLDVQVESSIDFGSLKRNGMDILAYFASQHLTQYISMLNGPSYMNLVKDFWVRAEVFDRKDAEEEEIKLVKENPKLKGKSRTEMGLKPFNGTEIRSAVMGMEITITAETIARVCRCENTGLYQVDAVKSQWEDKVNEVLYQGNAKGKSSELSPVHKLLKKIVSECIFQKGGGTNYPSLNHKVVLYCLATFQRINLPKYILHHMCWALRESQRNGRRQIPFGRLLSEIFVQGKLLRYLKESGVSSDEELGIVAGKIISGKTLKSMKLIENLITSEEDMIVETVQSDLMTDFPSISKEDNPEVLYQFIKAHFNETGEIISLASIPDKIGGAPLKVKRNRSKNAEKETAPAPKKAKTVKAAGSTASECASDEVIQKKRDKKPEVRDAAREAALREEVARREAAIREEAIRRKRSKGERSYQERVMEASEQLEREEKEPHLKKTKKPLPKETPCFEVTPAMERMV</sequence>
<dbReference type="AlphaFoldDB" id="A0A072UDT1"/>
<protein>
    <submittedName>
        <fullName evidence="2 3">Uncharacterized protein</fullName>
    </submittedName>
</protein>
<reference evidence="2 4" key="2">
    <citation type="journal article" date="2014" name="BMC Genomics">
        <title>An improved genome release (version Mt4.0) for the model legume Medicago truncatula.</title>
        <authorList>
            <person name="Tang H."/>
            <person name="Krishnakumar V."/>
            <person name="Bidwell S."/>
            <person name="Rosen B."/>
            <person name="Chan A."/>
            <person name="Zhou S."/>
            <person name="Gentzbittel L."/>
            <person name="Childs K.L."/>
            <person name="Yandell M."/>
            <person name="Gundlach H."/>
            <person name="Mayer K.F."/>
            <person name="Schwartz D.C."/>
            <person name="Town C.D."/>
        </authorList>
    </citation>
    <scope>GENOME REANNOTATION</scope>
    <source>
        <strain evidence="2">A17</strain>
        <strain evidence="3 4">cv. Jemalong A17</strain>
    </source>
</reference>
<evidence type="ECO:0000256" key="1">
    <source>
        <dbReference type="SAM" id="MobiDB-lite"/>
    </source>
</evidence>
<reference evidence="2 4" key="1">
    <citation type="journal article" date="2011" name="Nature">
        <title>The Medicago genome provides insight into the evolution of rhizobial symbioses.</title>
        <authorList>
            <person name="Young N.D."/>
            <person name="Debelle F."/>
            <person name="Oldroyd G.E."/>
            <person name="Geurts R."/>
            <person name="Cannon S.B."/>
            <person name="Udvardi M.K."/>
            <person name="Benedito V.A."/>
            <person name="Mayer K.F."/>
            <person name="Gouzy J."/>
            <person name="Schoof H."/>
            <person name="Van de Peer Y."/>
            <person name="Proost S."/>
            <person name="Cook D.R."/>
            <person name="Meyers B.C."/>
            <person name="Spannagl M."/>
            <person name="Cheung F."/>
            <person name="De Mita S."/>
            <person name="Krishnakumar V."/>
            <person name="Gundlach H."/>
            <person name="Zhou S."/>
            <person name="Mudge J."/>
            <person name="Bharti A.K."/>
            <person name="Murray J.D."/>
            <person name="Naoumkina M.A."/>
            <person name="Rosen B."/>
            <person name="Silverstein K.A."/>
            <person name="Tang H."/>
            <person name="Rombauts S."/>
            <person name="Zhao P.X."/>
            <person name="Zhou P."/>
            <person name="Barbe V."/>
            <person name="Bardou P."/>
            <person name="Bechner M."/>
            <person name="Bellec A."/>
            <person name="Berger A."/>
            <person name="Berges H."/>
            <person name="Bidwell S."/>
            <person name="Bisseling T."/>
            <person name="Choisne N."/>
            <person name="Couloux A."/>
            <person name="Denny R."/>
            <person name="Deshpande S."/>
            <person name="Dai X."/>
            <person name="Doyle J.J."/>
            <person name="Dudez A.M."/>
            <person name="Farmer A.D."/>
            <person name="Fouteau S."/>
            <person name="Franken C."/>
            <person name="Gibelin C."/>
            <person name="Gish J."/>
            <person name="Goldstein S."/>
            <person name="Gonzalez A.J."/>
            <person name="Green P.J."/>
            <person name="Hallab A."/>
            <person name="Hartog M."/>
            <person name="Hua A."/>
            <person name="Humphray S.J."/>
            <person name="Jeong D.H."/>
            <person name="Jing Y."/>
            <person name="Jocker A."/>
            <person name="Kenton S.M."/>
            <person name="Kim D.J."/>
            <person name="Klee K."/>
            <person name="Lai H."/>
            <person name="Lang C."/>
            <person name="Lin S."/>
            <person name="Macmil S.L."/>
            <person name="Magdelenat G."/>
            <person name="Matthews L."/>
            <person name="McCorrison J."/>
            <person name="Monaghan E.L."/>
            <person name="Mun J.H."/>
            <person name="Najar F.Z."/>
            <person name="Nicholson C."/>
            <person name="Noirot C."/>
            <person name="O'Bleness M."/>
            <person name="Paule C.R."/>
            <person name="Poulain J."/>
            <person name="Prion F."/>
            <person name="Qin B."/>
            <person name="Qu C."/>
            <person name="Retzel E.F."/>
            <person name="Riddle C."/>
            <person name="Sallet E."/>
            <person name="Samain S."/>
            <person name="Samson N."/>
            <person name="Sanders I."/>
            <person name="Saurat O."/>
            <person name="Scarpelli C."/>
            <person name="Schiex T."/>
            <person name="Segurens B."/>
            <person name="Severin A.J."/>
            <person name="Sherrier D.J."/>
            <person name="Shi R."/>
            <person name="Sims S."/>
            <person name="Singer S.R."/>
            <person name="Sinharoy S."/>
            <person name="Sterck L."/>
            <person name="Viollet A."/>
            <person name="Wang B.B."/>
            <person name="Wang K."/>
            <person name="Wang M."/>
            <person name="Wang X."/>
            <person name="Warfsmann J."/>
            <person name="Weissenbach J."/>
            <person name="White D.D."/>
            <person name="White J.D."/>
            <person name="Wiley G.B."/>
            <person name="Wincker P."/>
            <person name="Xing Y."/>
            <person name="Yang L."/>
            <person name="Yao Z."/>
            <person name="Ying F."/>
            <person name="Zhai J."/>
            <person name="Zhou L."/>
            <person name="Zuber A."/>
            <person name="Denarie J."/>
            <person name="Dixon R.A."/>
            <person name="May G.D."/>
            <person name="Schwartz D.C."/>
            <person name="Rogers J."/>
            <person name="Quetier F."/>
            <person name="Town C.D."/>
            <person name="Roe B.A."/>
        </authorList>
    </citation>
    <scope>NUCLEOTIDE SEQUENCE [LARGE SCALE GENOMIC DNA]</scope>
    <source>
        <strain evidence="2">A17</strain>
        <strain evidence="3 4">cv. Jemalong A17</strain>
    </source>
</reference>
<dbReference type="Proteomes" id="UP000002051">
    <property type="component" value="Chromosome 5"/>
</dbReference>